<keyword evidence="1" id="KW-0732">Signal</keyword>
<reference evidence="3 4" key="1">
    <citation type="submission" date="2021-06" db="EMBL/GenBank/DDBJ databases">
        <title>Genome-based taxonomic framework of Microbacterium strains isolated from marine environment, the description of four new species and reclassification of four preexisting species.</title>
        <authorList>
            <person name="Lee S.D."/>
            <person name="Kim S.-M."/>
            <person name="Byeon Y.-S."/>
            <person name="Yang H.L."/>
            <person name="Kim I.S."/>
        </authorList>
    </citation>
    <scope>NUCLEOTIDE SEQUENCE [LARGE SCALE GENOMIC DNA]</scope>
    <source>
        <strain evidence="3 4">KSW4-10</strain>
    </source>
</reference>
<feature type="domain" description="Glucose/Sorbosone dehydrogenase" evidence="2">
    <location>
        <begin position="49"/>
        <end position="337"/>
    </location>
</feature>
<keyword evidence="4" id="KW-1185">Reference proteome</keyword>
<dbReference type="PROSITE" id="PS51257">
    <property type="entry name" value="PROKAR_LIPOPROTEIN"/>
    <property type="match status" value="1"/>
</dbReference>
<organism evidence="3 4">
    <name type="scientific">Microbacterium aurugineum</name>
    <dbReference type="NCBI Taxonomy" id="2851642"/>
    <lineage>
        <taxon>Bacteria</taxon>
        <taxon>Bacillati</taxon>
        <taxon>Actinomycetota</taxon>
        <taxon>Actinomycetes</taxon>
        <taxon>Micrococcales</taxon>
        <taxon>Microbacteriaceae</taxon>
        <taxon>Microbacterium</taxon>
    </lineage>
</organism>
<sequence length="353" mass="37211">MESKVRRVLCALGIASLSALLLSACAPLPHSVSEGEATGETSTVVEDLAAPWSIAFHEGAALISERDTARVLEISDDGDVREVAVIDGVEPRGEGGLLGIAVQEGWLYAYSTAADENRVQRFALSGSPGSIELGDPEMVLSGLAAATNHNGGRIAFGPDGMLYVTVGDAGERESAQDPRSLSGKILRIAPDGGMPEDNPVVGSPVYSLGHRNPQGLAWDDRGTMYASEFGQDTWDELNVIEAGGNYGWPEVEGVGDRGTFIDPVQQWAPDAASPSGIAIADGAIFVANLRGERVRRVPLGDLSASTEFFPGEYGRIRDVAVAPDGALWVLTNNTDGRGRPATGDDRVIRIMLE</sequence>
<dbReference type="EMBL" id="CP078078">
    <property type="protein sequence ID" value="UPL17644.1"/>
    <property type="molecule type" value="Genomic_DNA"/>
</dbReference>
<name>A0ABY4IY06_9MICO</name>
<gene>
    <name evidence="3" type="ORF">KV397_07710</name>
</gene>
<evidence type="ECO:0000259" key="2">
    <source>
        <dbReference type="Pfam" id="PF07995"/>
    </source>
</evidence>
<dbReference type="RefSeq" id="WP_261812567.1">
    <property type="nucleotide sequence ID" value="NZ_CP078078.1"/>
</dbReference>
<evidence type="ECO:0000313" key="4">
    <source>
        <dbReference type="Proteomes" id="UP000830631"/>
    </source>
</evidence>
<dbReference type="InterPro" id="IPR011042">
    <property type="entry name" value="6-blade_b-propeller_TolB-like"/>
</dbReference>
<dbReference type="Gene3D" id="2.120.10.30">
    <property type="entry name" value="TolB, C-terminal domain"/>
    <property type="match status" value="1"/>
</dbReference>
<dbReference type="Proteomes" id="UP000830631">
    <property type="component" value="Chromosome"/>
</dbReference>
<dbReference type="PANTHER" id="PTHR19328">
    <property type="entry name" value="HEDGEHOG-INTERACTING PROTEIN"/>
    <property type="match status" value="1"/>
</dbReference>
<feature type="chain" id="PRO_5046721627" evidence="1">
    <location>
        <begin position="27"/>
        <end position="353"/>
    </location>
</feature>
<proteinExistence type="predicted"/>
<protein>
    <submittedName>
        <fullName evidence="3">PQQ-dependent sugar dehydrogenase</fullName>
    </submittedName>
</protein>
<feature type="signal peptide" evidence="1">
    <location>
        <begin position="1"/>
        <end position="26"/>
    </location>
</feature>
<dbReference type="SUPFAM" id="SSF50952">
    <property type="entry name" value="Soluble quinoprotein glucose dehydrogenase"/>
    <property type="match status" value="1"/>
</dbReference>
<evidence type="ECO:0000256" key="1">
    <source>
        <dbReference type="SAM" id="SignalP"/>
    </source>
</evidence>
<dbReference type="Pfam" id="PF07995">
    <property type="entry name" value="GSDH"/>
    <property type="match status" value="1"/>
</dbReference>
<dbReference type="PANTHER" id="PTHR19328:SF13">
    <property type="entry name" value="HIPL1 PROTEIN"/>
    <property type="match status" value="1"/>
</dbReference>
<dbReference type="InterPro" id="IPR012938">
    <property type="entry name" value="Glc/Sorbosone_DH"/>
</dbReference>
<evidence type="ECO:0000313" key="3">
    <source>
        <dbReference type="EMBL" id="UPL17644.1"/>
    </source>
</evidence>
<dbReference type="InterPro" id="IPR011041">
    <property type="entry name" value="Quinoprot_gluc/sorb_DH_b-prop"/>
</dbReference>
<accession>A0ABY4IY06</accession>